<evidence type="ECO:0000313" key="3">
    <source>
        <dbReference type="EMBL" id="MBQ0853724.1"/>
    </source>
</evidence>
<dbReference type="PANTHER" id="PTHR34094:SF1">
    <property type="entry name" value="PROTEIN FAM185A"/>
    <property type="match status" value="1"/>
</dbReference>
<organism evidence="3 4">
    <name type="scientific">Streptomyces liliiviolaceus</name>
    <dbReference type="NCBI Taxonomy" id="2823109"/>
    <lineage>
        <taxon>Bacteria</taxon>
        <taxon>Bacillati</taxon>
        <taxon>Actinomycetota</taxon>
        <taxon>Actinomycetes</taxon>
        <taxon>Kitasatosporales</taxon>
        <taxon>Streptomycetaceae</taxon>
        <taxon>Streptomyces</taxon>
    </lineage>
</organism>
<accession>A0A941BHE2</accession>
<protein>
    <submittedName>
        <fullName evidence="3">DUF4097 family beta strand repeat protein</fullName>
    </submittedName>
</protein>
<dbReference type="AlphaFoldDB" id="A0A941BHE2"/>
<feature type="domain" description="DUF4097" evidence="2">
    <location>
        <begin position="2"/>
        <end position="258"/>
    </location>
</feature>
<name>A0A941BHE2_9ACTN</name>
<feature type="compositionally biased region" description="Basic and acidic residues" evidence="1">
    <location>
        <begin position="11"/>
        <end position="28"/>
    </location>
</feature>
<dbReference type="EMBL" id="JAGPYQ010000002">
    <property type="protein sequence ID" value="MBQ0853724.1"/>
    <property type="molecule type" value="Genomic_DNA"/>
</dbReference>
<gene>
    <name evidence="3" type="ORF">J8N05_36790</name>
</gene>
<evidence type="ECO:0000259" key="2">
    <source>
        <dbReference type="Pfam" id="PF13349"/>
    </source>
</evidence>
<reference evidence="3 4" key="1">
    <citation type="submission" date="2021-04" db="EMBL/GenBank/DDBJ databases">
        <authorList>
            <person name="Tang X."/>
            <person name="Zhou X."/>
            <person name="Chen X."/>
            <person name="Cernava T."/>
            <person name="Zhang C."/>
        </authorList>
    </citation>
    <scope>NUCLEOTIDE SEQUENCE [LARGE SCALE GENOMIC DNA]</scope>
    <source>
        <strain evidence="3 4">BH-SS-21</strain>
    </source>
</reference>
<dbReference type="PANTHER" id="PTHR34094">
    <property type="match status" value="1"/>
</dbReference>
<feature type="region of interest" description="Disordered" evidence="1">
    <location>
        <begin position="1"/>
        <end position="28"/>
    </location>
</feature>
<dbReference type="RefSeq" id="WP_210890916.1">
    <property type="nucleotide sequence ID" value="NZ_JAGPYQ010000002.1"/>
</dbReference>
<evidence type="ECO:0000313" key="4">
    <source>
        <dbReference type="Proteomes" id="UP000677413"/>
    </source>
</evidence>
<keyword evidence="4" id="KW-1185">Reference proteome</keyword>
<dbReference type="Proteomes" id="UP000677413">
    <property type="component" value="Unassembled WGS sequence"/>
</dbReference>
<sequence length="264" mass="27488">MRITAGTRAETVVEVKPTDQNSERDRKAVERTHVDCSGTELVIEGPRKRSFLDGSGSVDISVELPAGSRLSGKSDMGALHCVGELAGCEFTTDFGEIQLDRTGEVRLQSGSGDIEVGSVSGGADIRAGSGDIRLGSVDGELTLKNSNGAMHVKEVTGPVKATAGNGDFIVGLAHTTVTVRSNNGHIRVNEALGGRLELKTSAGEIEVGVREGATAWLDLQTKSKVGTVHNSLGPAESFVREDADLEVHAVTSSGDIVVRGADQA</sequence>
<evidence type="ECO:0000256" key="1">
    <source>
        <dbReference type="SAM" id="MobiDB-lite"/>
    </source>
</evidence>
<dbReference type="Pfam" id="PF13349">
    <property type="entry name" value="DUF4097"/>
    <property type="match status" value="1"/>
</dbReference>
<dbReference type="InterPro" id="IPR025164">
    <property type="entry name" value="Toastrack_DUF4097"/>
</dbReference>
<proteinExistence type="predicted"/>
<comment type="caution">
    <text evidence="3">The sequence shown here is derived from an EMBL/GenBank/DDBJ whole genome shotgun (WGS) entry which is preliminary data.</text>
</comment>